<evidence type="ECO:0000256" key="7">
    <source>
        <dbReference type="ARBA" id="ARBA00046096"/>
    </source>
</evidence>
<dbReference type="Gene3D" id="3.30.360.10">
    <property type="entry name" value="Dihydrodipicolinate Reductase, domain 2"/>
    <property type="match status" value="2"/>
</dbReference>
<evidence type="ECO:0000256" key="6">
    <source>
        <dbReference type="ARBA" id="ARBA00023277"/>
    </source>
</evidence>
<dbReference type="EC" id="1.1.1.49" evidence="3"/>
<evidence type="ECO:0000313" key="13">
    <source>
        <dbReference type="Proteomes" id="UP000436088"/>
    </source>
</evidence>
<dbReference type="InterPro" id="IPR001282">
    <property type="entry name" value="G6P_DH"/>
</dbReference>
<evidence type="ECO:0000256" key="9">
    <source>
        <dbReference type="SAM" id="SignalP"/>
    </source>
</evidence>
<accession>A0A6A2ZRJ7</accession>
<evidence type="ECO:0000256" key="5">
    <source>
        <dbReference type="ARBA" id="ARBA00023002"/>
    </source>
</evidence>
<dbReference type="GO" id="GO:0004345">
    <property type="term" value="F:glucose-6-phosphate dehydrogenase activity"/>
    <property type="evidence" value="ECO:0007669"/>
    <property type="project" value="UniProtKB-EC"/>
</dbReference>
<dbReference type="PANTHER" id="PTHR23429">
    <property type="entry name" value="GLUCOSE-6-PHOSPHATE 1-DEHYDROGENASE G6PD"/>
    <property type="match status" value="1"/>
</dbReference>
<dbReference type="PROSITE" id="PS00069">
    <property type="entry name" value="G6P_DEHYDROGENASE"/>
    <property type="match status" value="1"/>
</dbReference>
<dbReference type="EMBL" id="VEPZ02001110">
    <property type="protein sequence ID" value="KAE8694393.1"/>
    <property type="molecule type" value="Genomic_DNA"/>
</dbReference>
<dbReference type="InterPro" id="IPR022674">
    <property type="entry name" value="G6P_DH_NAD-bd"/>
</dbReference>
<evidence type="ECO:0000256" key="4">
    <source>
        <dbReference type="ARBA" id="ARBA00022857"/>
    </source>
</evidence>
<sequence>MTGSMQWESMHFLFVCLLVCYVCFACGLIDPRKAKETFDFMSLSSSVSVLKKRSLRRWDQVNDAFKKERVSGTIRFRAMRMCLKSGAFRSSFSVPPVILPRRRHSLLSFIYCQAKFLDSLINSALPMAKHGAPGELTLDGNGVCVQGFLPPDEVHVFGYARTKISDDELRNRIRGYLVSERSASPLEDASKFLQLEKKEKAENFDSLLFFFFSSSYLHSKVLSVLWRFGCYKEIYGCKLVWISDNEFDGMVGDKKKDIDTVMEKWIPECKNGIDTEVGIGTMEEKHRYILIGELFDEPQIYSIDHYLGKELVQNLLVLRFANRLFLPLWNRDNIDMRMFENHKVIVFREVFGTEGRGGYFDEYGVPFILKAGKALNSRKADICVQFKDVPGDIFKSKKQGRNGFVICLQPSEATYMKLTKLSFPYRKSLVVAGEAARTGDVNGAKIRCDQQHFVRRDELKAAWEIFTPLLHRIDNGEMKPIPYQPGSRGPAEADELLAKAGYVQTHGYIWIPPTL</sequence>
<evidence type="ECO:0000313" key="12">
    <source>
        <dbReference type="EMBL" id="KAE8694393.1"/>
    </source>
</evidence>
<dbReference type="GO" id="GO:0009051">
    <property type="term" value="P:pentose-phosphate shunt, oxidative branch"/>
    <property type="evidence" value="ECO:0007669"/>
    <property type="project" value="UniProtKB-ARBA"/>
</dbReference>
<proteinExistence type="inferred from homology"/>
<dbReference type="GO" id="GO:0006006">
    <property type="term" value="P:glucose metabolic process"/>
    <property type="evidence" value="ECO:0007669"/>
    <property type="project" value="InterPro"/>
</dbReference>
<dbReference type="InterPro" id="IPR022675">
    <property type="entry name" value="G6P_DH_C"/>
</dbReference>
<organism evidence="12 13">
    <name type="scientific">Hibiscus syriacus</name>
    <name type="common">Rose of Sharon</name>
    <dbReference type="NCBI Taxonomy" id="106335"/>
    <lineage>
        <taxon>Eukaryota</taxon>
        <taxon>Viridiplantae</taxon>
        <taxon>Streptophyta</taxon>
        <taxon>Embryophyta</taxon>
        <taxon>Tracheophyta</taxon>
        <taxon>Spermatophyta</taxon>
        <taxon>Magnoliopsida</taxon>
        <taxon>eudicotyledons</taxon>
        <taxon>Gunneridae</taxon>
        <taxon>Pentapetalae</taxon>
        <taxon>rosids</taxon>
        <taxon>malvids</taxon>
        <taxon>Malvales</taxon>
        <taxon>Malvaceae</taxon>
        <taxon>Malvoideae</taxon>
        <taxon>Hibiscus</taxon>
    </lineage>
</organism>
<comment type="catalytic activity">
    <reaction evidence="8">
        <text>D-glucose 6-phosphate + NADP(+) = 6-phospho-D-glucono-1,5-lactone + NADPH + H(+)</text>
        <dbReference type="Rhea" id="RHEA:15841"/>
        <dbReference type="ChEBI" id="CHEBI:15378"/>
        <dbReference type="ChEBI" id="CHEBI:57783"/>
        <dbReference type="ChEBI" id="CHEBI:57955"/>
        <dbReference type="ChEBI" id="CHEBI:58349"/>
        <dbReference type="ChEBI" id="CHEBI:61548"/>
        <dbReference type="EC" id="1.1.1.49"/>
    </reaction>
</comment>
<reference evidence="12" key="1">
    <citation type="submission" date="2019-09" db="EMBL/GenBank/DDBJ databases">
        <title>Draft genome information of white flower Hibiscus syriacus.</title>
        <authorList>
            <person name="Kim Y.-M."/>
        </authorList>
    </citation>
    <scope>NUCLEOTIDE SEQUENCE [LARGE SCALE GENOMIC DNA]</scope>
    <source>
        <strain evidence="12">YM2019G1</strain>
    </source>
</reference>
<evidence type="ECO:0000256" key="1">
    <source>
        <dbReference type="ARBA" id="ARBA00004937"/>
    </source>
</evidence>
<dbReference type="AlphaFoldDB" id="A0A6A2ZRJ7"/>
<evidence type="ECO:0000256" key="3">
    <source>
        <dbReference type="ARBA" id="ARBA00013019"/>
    </source>
</evidence>
<feature type="domain" description="Glucose-6-phosphate dehydrogenase C-terminal" evidence="11">
    <location>
        <begin position="364"/>
        <end position="419"/>
    </location>
</feature>
<dbReference type="Pfam" id="PF00479">
    <property type="entry name" value="G6PD_N"/>
    <property type="match status" value="1"/>
</dbReference>
<gene>
    <name evidence="12" type="ORF">F3Y22_tig00110783pilonHSYRG00147</name>
</gene>
<feature type="signal peptide" evidence="9">
    <location>
        <begin position="1"/>
        <end position="25"/>
    </location>
</feature>
<keyword evidence="13" id="KW-1185">Reference proteome</keyword>
<feature type="chain" id="PRO_5025381335" description="glucose-6-phosphate dehydrogenase (NADP(+))" evidence="9">
    <location>
        <begin position="26"/>
        <end position="515"/>
    </location>
</feature>
<dbReference type="Proteomes" id="UP000436088">
    <property type="component" value="Unassembled WGS sequence"/>
</dbReference>
<dbReference type="PANTHER" id="PTHR23429:SF0">
    <property type="entry name" value="GLUCOSE-6-PHOSPHATE 1-DEHYDROGENASE"/>
    <property type="match status" value="1"/>
</dbReference>
<feature type="domain" description="Glucose-6-phosphate dehydrogenase NAD-binding" evidence="10">
    <location>
        <begin position="291"/>
        <end position="314"/>
    </location>
</feature>
<evidence type="ECO:0000259" key="10">
    <source>
        <dbReference type="Pfam" id="PF00479"/>
    </source>
</evidence>
<keyword evidence="6" id="KW-0119">Carbohydrate metabolism</keyword>
<dbReference type="UniPathway" id="UPA00115">
    <property type="reaction ID" value="UER00408"/>
</dbReference>
<dbReference type="InterPro" id="IPR019796">
    <property type="entry name" value="G6P_DH_AS"/>
</dbReference>
<comment type="similarity">
    <text evidence="2">Belongs to the glucose-6-phosphate dehydrogenase family.</text>
</comment>
<comment type="caution">
    <text evidence="12">The sequence shown here is derived from an EMBL/GenBank/DDBJ whole genome shotgun (WGS) entry which is preliminary data.</text>
</comment>
<evidence type="ECO:0000256" key="8">
    <source>
        <dbReference type="ARBA" id="ARBA00048749"/>
    </source>
</evidence>
<keyword evidence="9" id="KW-0732">Signal</keyword>
<protein>
    <recommendedName>
        <fullName evidence="3">glucose-6-phosphate dehydrogenase (NADP(+))</fullName>
        <ecNumber evidence="3">1.1.1.49</ecNumber>
    </recommendedName>
</protein>
<dbReference type="SUPFAM" id="SSF55347">
    <property type="entry name" value="Glyceraldehyde-3-phosphate dehydrogenase-like, C-terminal domain"/>
    <property type="match status" value="1"/>
</dbReference>
<dbReference type="GO" id="GO:0005829">
    <property type="term" value="C:cytosol"/>
    <property type="evidence" value="ECO:0007669"/>
    <property type="project" value="TreeGrafter"/>
</dbReference>
<evidence type="ECO:0000259" key="11">
    <source>
        <dbReference type="Pfam" id="PF02781"/>
    </source>
</evidence>
<dbReference type="GO" id="GO:0050661">
    <property type="term" value="F:NADP binding"/>
    <property type="evidence" value="ECO:0007669"/>
    <property type="project" value="InterPro"/>
</dbReference>
<keyword evidence="5" id="KW-0560">Oxidoreductase</keyword>
<evidence type="ECO:0000256" key="2">
    <source>
        <dbReference type="ARBA" id="ARBA00009975"/>
    </source>
</evidence>
<dbReference type="Pfam" id="PF02781">
    <property type="entry name" value="G6PD_C"/>
    <property type="match status" value="2"/>
</dbReference>
<feature type="domain" description="Glucose-6-phosphate dehydrogenase C-terminal" evidence="11">
    <location>
        <begin position="446"/>
        <end position="502"/>
    </location>
</feature>
<comment type="function">
    <text evidence="7">Catalyzes the rate-limiting step of the oxidative pentose-phosphate pathway, which represents a route for the dissimilation of carbohydrates besides glycolysis. The main function of this enzyme is to provide reducing power (NADPH) and pentose phosphates for fatty acid and nucleic acid synthesis which are involved in membrane synthesis and cell division.</text>
</comment>
<name>A0A6A2ZRJ7_HIBSY</name>
<dbReference type="PRINTS" id="PR00079">
    <property type="entry name" value="G6PDHDRGNASE"/>
</dbReference>
<comment type="pathway">
    <text evidence="1">Carbohydrate degradation; pentose phosphate pathway; D-ribulose 5-phosphate from D-glucose 6-phosphate (oxidative stage): step 1/3.</text>
</comment>
<keyword evidence="4" id="KW-0521">NADP</keyword>